<accession>A0A3E4UMV9</accession>
<organism evidence="4 5">
    <name type="scientific">Bacteroides stercoris</name>
    <dbReference type="NCBI Taxonomy" id="46506"/>
    <lineage>
        <taxon>Bacteria</taxon>
        <taxon>Pseudomonadati</taxon>
        <taxon>Bacteroidota</taxon>
        <taxon>Bacteroidia</taxon>
        <taxon>Bacteroidales</taxon>
        <taxon>Bacteroidaceae</taxon>
        <taxon>Bacteroides</taxon>
    </lineage>
</organism>
<dbReference type="PANTHER" id="PTHR22916">
    <property type="entry name" value="GLYCOSYLTRANSFERASE"/>
    <property type="match status" value="1"/>
</dbReference>
<dbReference type="GeneID" id="31796615"/>
<dbReference type="RefSeq" id="WP_005653706.1">
    <property type="nucleotide sequence ID" value="NZ_FNOD01000005.1"/>
</dbReference>
<dbReference type="Gene3D" id="3.90.550.10">
    <property type="entry name" value="Spore Coat Polysaccharide Biosynthesis Protein SpsA, Chain A"/>
    <property type="match status" value="1"/>
</dbReference>
<dbReference type="AlphaFoldDB" id="A0A3E4UMV9"/>
<gene>
    <name evidence="4" type="ORF">DXC34_12160</name>
</gene>
<evidence type="ECO:0000256" key="2">
    <source>
        <dbReference type="ARBA" id="ARBA00022679"/>
    </source>
</evidence>
<evidence type="ECO:0000313" key="5">
    <source>
        <dbReference type="Proteomes" id="UP000261223"/>
    </source>
</evidence>
<reference evidence="4 5" key="1">
    <citation type="submission" date="2018-08" db="EMBL/GenBank/DDBJ databases">
        <title>A genome reference for cultivated species of the human gut microbiota.</title>
        <authorList>
            <person name="Zou Y."/>
            <person name="Xue W."/>
            <person name="Luo G."/>
        </authorList>
    </citation>
    <scope>NUCLEOTIDE SEQUENCE [LARGE SCALE GENOMIC DNA]</scope>
    <source>
        <strain evidence="4 5">TF03-6</strain>
    </source>
</reference>
<keyword evidence="1" id="KW-0328">Glycosyltransferase</keyword>
<name>A0A3E4UMV9_BACSE</name>
<evidence type="ECO:0000256" key="1">
    <source>
        <dbReference type="ARBA" id="ARBA00022676"/>
    </source>
</evidence>
<dbReference type="SUPFAM" id="SSF53448">
    <property type="entry name" value="Nucleotide-diphospho-sugar transferases"/>
    <property type="match status" value="1"/>
</dbReference>
<proteinExistence type="predicted"/>
<dbReference type="InterPro" id="IPR029044">
    <property type="entry name" value="Nucleotide-diphossugar_trans"/>
</dbReference>
<comment type="caution">
    <text evidence="4">The sequence shown here is derived from an EMBL/GenBank/DDBJ whole genome shotgun (WGS) entry which is preliminary data.</text>
</comment>
<sequence>MELSIVIPIYNVEAYIGRCLDSVSKIFGLGLACEVIIVNDGTPDGSMAIVEDYAKKYPHIKIINQDNQGLGEARNVGLRHACGEYVYFLDSDDTIKAENLVTLFRSGYNSLPDVLVGNYSNIVEGENRHYLPAIIEEQSRVYTGEDYFNRYYVKSINILVVQGIYKKSFLLDNNLFFTKGIFFEDVNWMPKMLLHANAIYYKNICIYNYYLRQGSIIRSEYTLKKFHDILFIAEDLLKLSSKKLRRKTQKNIGYLAIVGTSVSIGRILKDNSLTVSDRKSIDRIFGWDTCHYFYIHIYLWFYKAFPVWVQKVLKSKYSN</sequence>
<protein>
    <submittedName>
        <fullName evidence="4">Glycosyltransferase</fullName>
    </submittedName>
</protein>
<dbReference type="InterPro" id="IPR001173">
    <property type="entry name" value="Glyco_trans_2-like"/>
</dbReference>
<evidence type="ECO:0000313" key="4">
    <source>
        <dbReference type="EMBL" id="RGM12379.1"/>
    </source>
</evidence>
<keyword evidence="2 4" id="KW-0808">Transferase</keyword>
<dbReference type="Pfam" id="PF00535">
    <property type="entry name" value="Glycos_transf_2"/>
    <property type="match status" value="1"/>
</dbReference>
<feature type="domain" description="Glycosyltransferase 2-like" evidence="3">
    <location>
        <begin position="4"/>
        <end position="167"/>
    </location>
</feature>
<dbReference type="EMBL" id="QSSV01000015">
    <property type="protein sequence ID" value="RGM12379.1"/>
    <property type="molecule type" value="Genomic_DNA"/>
</dbReference>
<dbReference type="PANTHER" id="PTHR22916:SF51">
    <property type="entry name" value="GLYCOSYLTRANSFERASE EPSH-RELATED"/>
    <property type="match status" value="1"/>
</dbReference>
<dbReference type="CDD" id="cd00761">
    <property type="entry name" value="Glyco_tranf_GTA_type"/>
    <property type="match status" value="1"/>
</dbReference>
<dbReference type="GO" id="GO:0016758">
    <property type="term" value="F:hexosyltransferase activity"/>
    <property type="evidence" value="ECO:0007669"/>
    <property type="project" value="UniProtKB-ARBA"/>
</dbReference>
<evidence type="ECO:0000259" key="3">
    <source>
        <dbReference type="Pfam" id="PF00535"/>
    </source>
</evidence>
<dbReference type="Proteomes" id="UP000261223">
    <property type="component" value="Unassembled WGS sequence"/>
</dbReference>